<evidence type="ECO:0000256" key="5">
    <source>
        <dbReference type="PIRSR" id="PIRSR001434-2"/>
    </source>
</evidence>
<comment type="cofactor">
    <cofactor evidence="1 6">
        <name>pyridoxal 5'-phosphate</name>
        <dbReference type="ChEBI" id="CHEBI:597326"/>
    </cofactor>
</comment>
<evidence type="ECO:0000256" key="2">
    <source>
        <dbReference type="ARBA" id="ARBA00009077"/>
    </source>
</evidence>
<organism evidence="7 8">
    <name type="scientific">Hoylesella timonensis S9-PR14</name>
    <dbReference type="NCBI Taxonomy" id="1401062"/>
    <lineage>
        <taxon>Bacteria</taxon>
        <taxon>Pseudomonadati</taxon>
        <taxon>Bacteroidota</taxon>
        <taxon>Bacteroidia</taxon>
        <taxon>Bacteroidales</taxon>
        <taxon>Prevotellaceae</taxon>
        <taxon>Hoylesella</taxon>
    </lineage>
</organism>
<dbReference type="GO" id="GO:0019346">
    <property type="term" value="P:transsulfuration"/>
    <property type="evidence" value="ECO:0007669"/>
    <property type="project" value="InterPro"/>
</dbReference>
<sequence>MEKNLKRATLCIRGGWEPKNGEPVEPPIVQSTTFKYDNSEEMAQLFDLKKEGYFYSRLQNPTNDVVAKKIAQLEGGVGCLLTSSGQAANFFAVFNICEAGSHIVASTEIYGGTYNLFGVTMKKMGIDCTFVNPEASDEEIQQAFRPNTRVMFGETISNPGCHVLDIEKFARIAHRNGVPLIVDNTFATPVNCRPFEWGCDIVTHSTTKYLDGHAATVGGAVVDSGQFDWMAHAEKFPGLCTPDASYHGLTYTKAFGKMGYLTKLVAQLMRDLGSIPSPHNSYLLNLGLESLHLRMAQHCRNAQQIAEFLEQQEQVAWIHYCGLKNDAHYSLGQKYLPNGSCGVIAFGLKGDRDTAIRFMDSLRLINIATHVADSRTCVLHPASHTHRQLTDEQLRASGIDPTLIRLSVGIEDVTDLLADIQQALAKC</sequence>
<dbReference type="GO" id="GO:0006535">
    <property type="term" value="P:cysteine biosynthetic process from serine"/>
    <property type="evidence" value="ECO:0007669"/>
    <property type="project" value="TreeGrafter"/>
</dbReference>
<dbReference type="OrthoDB" id="9803729at2"/>
<dbReference type="NCBIfam" id="TIGR01326">
    <property type="entry name" value="OAH_OAS_sulfhy"/>
    <property type="match status" value="1"/>
</dbReference>
<proteinExistence type="inferred from homology"/>
<evidence type="ECO:0000256" key="4">
    <source>
        <dbReference type="ARBA" id="ARBA00022898"/>
    </source>
</evidence>
<dbReference type="GO" id="GO:0071269">
    <property type="term" value="P:L-homocysteine biosynthetic process"/>
    <property type="evidence" value="ECO:0007669"/>
    <property type="project" value="TreeGrafter"/>
</dbReference>
<dbReference type="Gene3D" id="3.90.1150.10">
    <property type="entry name" value="Aspartate Aminotransferase, domain 1"/>
    <property type="match status" value="1"/>
</dbReference>
<dbReference type="Pfam" id="PF01053">
    <property type="entry name" value="Cys_Met_Meta_PP"/>
    <property type="match status" value="1"/>
</dbReference>
<dbReference type="RefSeq" id="WP_008122266.1">
    <property type="nucleotide sequence ID" value="NZ_JRPQ01000125.1"/>
</dbReference>
<dbReference type="SUPFAM" id="SSF53383">
    <property type="entry name" value="PLP-dependent transferases"/>
    <property type="match status" value="1"/>
</dbReference>
<dbReference type="InterPro" id="IPR015421">
    <property type="entry name" value="PyrdxlP-dep_Trfase_major"/>
</dbReference>
<dbReference type="Gene3D" id="3.40.640.10">
    <property type="entry name" value="Type I PLP-dependent aspartate aminotransferase-like (Major domain)"/>
    <property type="match status" value="1"/>
</dbReference>
<evidence type="ECO:0000256" key="3">
    <source>
        <dbReference type="ARBA" id="ARBA00022679"/>
    </source>
</evidence>
<dbReference type="GO" id="GO:0003961">
    <property type="term" value="F:O-acetylhomoserine aminocarboxypropyltransferase activity"/>
    <property type="evidence" value="ECO:0007669"/>
    <property type="project" value="UniProtKB-EC"/>
</dbReference>
<dbReference type="PANTHER" id="PTHR43797:SF3">
    <property type="entry name" value="O-ACETYLHOMOSERINE SULFHYDRYLASE"/>
    <property type="match status" value="1"/>
</dbReference>
<feature type="modified residue" description="N6-(pyridoxal phosphate)lysine" evidence="5">
    <location>
        <position position="208"/>
    </location>
</feature>
<protein>
    <submittedName>
        <fullName evidence="7">O-acetylhomoserine aminocarboxypropyltransferase</fullName>
        <ecNumber evidence="7">2.5.1.49</ecNumber>
    </submittedName>
</protein>
<evidence type="ECO:0000256" key="6">
    <source>
        <dbReference type="RuleBase" id="RU362118"/>
    </source>
</evidence>
<name>A0A098YPU7_9BACT</name>
<dbReference type="GO" id="GO:0005737">
    <property type="term" value="C:cytoplasm"/>
    <property type="evidence" value="ECO:0007669"/>
    <property type="project" value="TreeGrafter"/>
</dbReference>
<dbReference type="EC" id="2.5.1.49" evidence="7"/>
<dbReference type="InterPro" id="IPR015424">
    <property type="entry name" value="PyrdxlP-dep_Trfase"/>
</dbReference>
<dbReference type="PIRSF" id="PIRSF001434">
    <property type="entry name" value="CGS"/>
    <property type="match status" value="1"/>
</dbReference>
<dbReference type="EMBL" id="JRPQ01000125">
    <property type="protein sequence ID" value="KGI21765.1"/>
    <property type="molecule type" value="Genomic_DNA"/>
</dbReference>
<keyword evidence="3 7" id="KW-0808">Transferase</keyword>
<dbReference type="GO" id="GO:0004124">
    <property type="term" value="F:cysteine synthase activity"/>
    <property type="evidence" value="ECO:0007669"/>
    <property type="project" value="TreeGrafter"/>
</dbReference>
<comment type="similarity">
    <text evidence="2 6">Belongs to the trans-sulfuration enzymes family.</text>
</comment>
<dbReference type="Proteomes" id="UP000029723">
    <property type="component" value="Unassembled WGS sequence"/>
</dbReference>
<keyword evidence="4 5" id="KW-0663">Pyridoxal phosphate</keyword>
<dbReference type="InterPro" id="IPR006235">
    <property type="entry name" value="OAc-hSer/O-AcSer_sulfhydrylase"/>
</dbReference>
<accession>A0A098YPU7</accession>
<dbReference type="InterPro" id="IPR000277">
    <property type="entry name" value="Cys/Met-Metab_PyrdxlP-dep_enz"/>
</dbReference>
<evidence type="ECO:0000313" key="7">
    <source>
        <dbReference type="EMBL" id="KGI21765.1"/>
    </source>
</evidence>
<dbReference type="AlphaFoldDB" id="A0A098YPU7"/>
<reference evidence="7 8" key="1">
    <citation type="submission" date="2014-07" db="EMBL/GenBank/DDBJ databases">
        <authorList>
            <person name="McCorrison J."/>
            <person name="Sanka R."/>
            <person name="Torralba M."/>
            <person name="Gillis M."/>
            <person name="Haft D.H."/>
            <person name="Methe B."/>
            <person name="Sutton G."/>
            <person name="Nelson K.E."/>
        </authorList>
    </citation>
    <scope>NUCLEOTIDE SEQUENCE [LARGE SCALE GENOMIC DNA]</scope>
    <source>
        <strain evidence="7 8">S9-PR14</strain>
    </source>
</reference>
<gene>
    <name evidence="7" type="ORF">HMPREF9304_08325</name>
</gene>
<dbReference type="GO" id="GO:0030170">
    <property type="term" value="F:pyridoxal phosphate binding"/>
    <property type="evidence" value="ECO:0007669"/>
    <property type="project" value="InterPro"/>
</dbReference>
<evidence type="ECO:0000313" key="8">
    <source>
        <dbReference type="Proteomes" id="UP000029723"/>
    </source>
</evidence>
<dbReference type="InterPro" id="IPR015422">
    <property type="entry name" value="PyrdxlP-dep_Trfase_small"/>
</dbReference>
<dbReference type="FunFam" id="3.40.640.10:FF:000035">
    <property type="entry name" value="O-succinylhomoserine sulfhydrylase"/>
    <property type="match status" value="1"/>
</dbReference>
<comment type="caution">
    <text evidence="7">The sequence shown here is derived from an EMBL/GenBank/DDBJ whole genome shotgun (WGS) entry which is preliminary data.</text>
</comment>
<dbReference type="CDD" id="cd00614">
    <property type="entry name" value="CGS_like"/>
    <property type="match status" value="1"/>
</dbReference>
<dbReference type="PANTHER" id="PTHR43797">
    <property type="entry name" value="HOMOCYSTEINE/CYSTEINE SYNTHASE"/>
    <property type="match status" value="1"/>
</dbReference>
<evidence type="ECO:0000256" key="1">
    <source>
        <dbReference type="ARBA" id="ARBA00001933"/>
    </source>
</evidence>